<gene>
    <name evidence="1" type="ORF">SAMN05216409_101184</name>
</gene>
<dbReference type="InterPro" id="IPR010352">
    <property type="entry name" value="DUF945"/>
</dbReference>
<dbReference type="EMBL" id="FOEV01000001">
    <property type="protein sequence ID" value="SEP58671.1"/>
    <property type="molecule type" value="Genomic_DNA"/>
</dbReference>
<dbReference type="Proteomes" id="UP000183210">
    <property type="component" value="Unassembled WGS sequence"/>
</dbReference>
<evidence type="ECO:0000313" key="1">
    <source>
        <dbReference type="EMBL" id="SEP58671.1"/>
    </source>
</evidence>
<dbReference type="Pfam" id="PF06097">
    <property type="entry name" value="DUF945"/>
    <property type="match status" value="1"/>
</dbReference>
<dbReference type="AlphaFoldDB" id="A0A9X8M8J1"/>
<proteinExistence type="predicted"/>
<reference evidence="1 2" key="1">
    <citation type="submission" date="2016-10" db="EMBL/GenBank/DDBJ databases">
        <authorList>
            <person name="Varghese N."/>
            <person name="Submissions S."/>
        </authorList>
    </citation>
    <scope>NUCLEOTIDE SEQUENCE [LARGE SCALE GENOMIC DNA]</scope>
    <source>
        <strain evidence="1 2">LMG 21974</strain>
    </source>
</reference>
<sequence length="497" mass="53354">MKKAAGIAVGVALVVGAVAVGGAWYTSTQLEGALNQAIDQTNTQWAKTLPDQSAHMELVSLDKGLFKSTAHYRIVLPGSGLGLDTPIEVLMVDHLEHGPFPASRLASFKLAPVMASSHFALESSPSLQAWFTAANNAVPAYGTAVIGYDQQVNGTLTLQPFELNEDERHVAVAGATLGFKTDLELKRYQLDLSADSLVLTSPTKNGAMVSTTLKGMRVTADRSLGQSGLYTGRSDLGLQSMQIQGDTLPPVVMRDITAQDNLQEHGLRLADTIHYTLGGMTVDGKEVGSGRMSLSFRDIDAAALQGMATTYSQYAERVQIDPETQQMPAMLPEERARMQAFGSTLLAANPVVTLDELSFKTAHGESRFNMAVNLTRPEEYDHLSPAEVYQQMISRLDMQLRLSKPMIADLLSLKSDPSQDAADAAQEAKAAGEAIGDMAASSQMARVEGDDIIATLNYADHMVDFNGQKMTPEQFAMLMQNTALAAITMSALAPQAQ</sequence>
<protein>
    <submittedName>
        <fullName evidence="1">Uncharacterized conserved protein YdgA, DUF945 family</fullName>
    </submittedName>
</protein>
<dbReference type="RefSeq" id="WP_074821078.1">
    <property type="nucleotide sequence ID" value="NZ_FOEV01000001.1"/>
</dbReference>
<accession>A0A9X8M8J1</accession>
<dbReference type="GeneID" id="300265188"/>
<organism evidence="1 2">
    <name type="scientific">Pseudomonas lutea</name>
    <dbReference type="NCBI Taxonomy" id="243924"/>
    <lineage>
        <taxon>Bacteria</taxon>
        <taxon>Pseudomonadati</taxon>
        <taxon>Pseudomonadota</taxon>
        <taxon>Gammaproteobacteria</taxon>
        <taxon>Pseudomonadales</taxon>
        <taxon>Pseudomonadaceae</taxon>
        <taxon>Pseudomonas</taxon>
    </lineage>
</organism>
<comment type="caution">
    <text evidence="1">The sequence shown here is derived from an EMBL/GenBank/DDBJ whole genome shotgun (WGS) entry which is preliminary data.</text>
</comment>
<name>A0A9X8M8J1_9PSED</name>
<evidence type="ECO:0000313" key="2">
    <source>
        <dbReference type="Proteomes" id="UP000183210"/>
    </source>
</evidence>